<organism evidence="3">
    <name type="scientific">Lygus hesperus</name>
    <name type="common">Western plant bug</name>
    <dbReference type="NCBI Taxonomy" id="30085"/>
    <lineage>
        <taxon>Eukaryota</taxon>
        <taxon>Metazoa</taxon>
        <taxon>Ecdysozoa</taxon>
        <taxon>Arthropoda</taxon>
        <taxon>Hexapoda</taxon>
        <taxon>Insecta</taxon>
        <taxon>Pterygota</taxon>
        <taxon>Neoptera</taxon>
        <taxon>Paraneoptera</taxon>
        <taxon>Hemiptera</taxon>
        <taxon>Heteroptera</taxon>
        <taxon>Panheteroptera</taxon>
        <taxon>Cimicomorpha</taxon>
        <taxon>Miridae</taxon>
        <taxon>Mirini</taxon>
        <taxon>Lygus</taxon>
    </lineage>
</organism>
<dbReference type="Gene3D" id="1.10.340.70">
    <property type="match status" value="1"/>
</dbReference>
<evidence type="ECO:0000259" key="2">
    <source>
        <dbReference type="Pfam" id="PF17921"/>
    </source>
</evidence>
<dbReference type="EMBL" id="GBRD01011880">
    <property type="protein sequence ID" value="JAG53944.1"/>
    <property type="molecule type" value="Transcribed_RNA"/>
</dbReference>
<name>A0A0K8SLE8_LYGHE</name>
<feature type="domain" description="Integrase zinc-binding" evidence="2">
    <location>
        <begin position="120"/>
        <end position="165"/>
    </location>
</feature>
<dbReference type="EC" id="2.7.7.49" evidence="1"/>
<dbReference type="Pfam" id="PF17921">
    <property type="entry name" value="Integrase_H2C2"/>
    <property type="match status" value="1"/>
</dbReference>
<dbReference type="AlphaFoldDB" id="A0A0K8SLE8"/>
<dbReference type="GO" id="GO:0003964">
    <property type="term" value="F:RNA-directed DNA polymerase activity"/>
    <property type="evidence" value="ECO:0007669"/>
    <property type="project" value="UniProtKB-EC"/>
</dbReference>
<dbReference type="InterPro" id="IPR050951">
    <property type="entry name" value="Retrovirus_Pol_polyprotein"/>
</dbReference>
<reference evidence="3" key="1">
    <citation type="submission" date="2014-09" db="EMBL/GenBank/DDBJ databases">
        <authorList>
            <person name="Magalhaes I.L.F."/>
            <person name="Oliveira U."/>
            <person name="Santos F.R."/>
            <person name="Vidigal T.H.D.A."/>
            <person name="Brescovit A.D."/>
            <person name="Santos A.J."/>
        </authorList>
    </citation>
    <scope>NUCLEOTIDE SEQUENCE</scope>
</reference>
<accession>A0A0K8SLE8</accession>
<dbReference type="InterPro" id="IPR041588">
    <property type="entry name" value="Integrase_H2C2"/>
</dbReference>
<proteinExistence type="predicted"/>
<dbReference type="PANTHER" id="PTHR37984:SF5">
    <property type="entry name" value="PROTEIN NYNRIN-LIKE"/>
    <property type="match status" value="1"/>
</dbReference>
<feature type="non-terminal residue" evidence="3">
    <location>
        <position position="165"/>
    </location>
</feature>
<dbReference type="PANTHER" id="PTHR37984">
    <property type="entry name" value="PROTEIN CBG26694"/>
    <property type="match status" value="1"/>
</dbReference>
<feature type="non-terminal residue" evidence="3">
    <location>
        <position position="1"/>
    </location>
</feature>
<evidence type="ECO:0000313" key="3">
    <source>
        <dbReference type="EMBL" id="JAG53944.1"/>
    </source>
</evidence>
<protein>
    <recommendedName>
        <fullName evidence="1">RNA-directed DNA polymerase</fullName>
        <ecNumber evidence="1">2.7.7.49</ecNumber>
    </recommendedName>
</protein>
<sequence length="165" mass="19069">LILRSYDFKVEHIQGKDNCVADTLSRLPVEGVEASGLEKSGKPYGTHLLHVRLQGCPVTKGELKEAIKADEELQKVKLYMEGGWPEKKDLESRWFPYYEKREELSCEEGILLWNGRIVAPTKVRNRFLEMLHLGHPGVRAMRDMARLHVWWPQVDLAIERFVKGC</sequence>
<evidence type="ECO:0000256" key="1">
    <source>
        <dbReference type="ARBA" id="ARBA00012493"/>
    </source>
</evidence>